<protein>
    <submittedName>
        <fullName evidence="1">Uncharacterized protein</fullName>
    </submittedName>
</protein>
<name>A0A2P2Q9M1_RHIMU</name>
<sequence>MQHKQQFVSQTKTCSSNAKLVANSCSIISRTQCQRENRDPNSQWI</sequence>
<dbReference type="EMBL" id="GGEC01083224">
    <property type="protein sequence ID" value="MBX63708.1"/>
    <property type="molecule type" value="Transcribed_RNA"/>
</dbReference>
<reference evidence="1" key="1">
    <citation type="submission" date="2018-02" db="EMBL/GenBank/DDBJ databases">
        <title>Rhizophora mucronata_Transcriptome.</title>
        <authorList>
            <person name="Meera S.P."/>
            <person name="Sreeshan A."/>
            <person name="Augustine A."/>
        </authorList>
    </citation>
    <scope>NUCLEOTIDE SEQUENCE</scope>
    <source>
        <tissue evidence="1">Leaf</tissue>
    </source>
</reference>
<evidence type="ECO:0000313" key="1">
    <source>
        <dbReference type="EMBL" id="MBX63708.1"/>
    </source>
</evidence>
<accession>A0A2P2Q9M1</accession>
<dbReference type="AlphaFoldDB" id="A0A2P2Q9M1"/>
<proteinExistence type="predicted"/>
<organism evidence="1">
    <name type="scientific">Rhizophora mucronata</name>
    <name type="common">Asiatic mangrove</name>
    <dbReference type="NCBI Taxonomy" id="61149"/>
    <lineage>
        <taxon>Eukaryota</taxon>
        <taxon>Viridiplantae</taxon>
        <taxon>Streptophyta</taxon>
        <taxon>Embryophyta</taxon>
        <taxon>Tracheophyta</taxon>
        <taxon>Spermatophyta</taxon>
        <taxon>Magnoliopsida</taxon>
        <taxon>eudicotyledons</taxon>
        <taxon>Gunneridae</taxon>
        <taxon>Pentapetalae</taxon>
        <taxon>rosids</taxon>
        <taxon>fabids</taxon>
        <taxon>Malpighiales</taxon>
        <taxon>Rhizophoraceae</taxon>
        <taxon>Rhizophora</taxon>
    </lineage>
</organism>